<dbReference type="GO" id="GO:0005634">
    <property type="term" value="C:nucleus"/>
    <property type="evidence" value="ECO:0007669"/>
    <property type="project" value="TreeGrafter"/>
</dbReference>
<dbReference type="EMBL" id="JACEGQ020000005">
    <property type="protein sequence ID" value="KAH8508780.1"/>
    <property type="molecule type" value="Genomic_DNA"/>
</dbReference>
<feature type="region of interest" description="Disordered" evidence="1">
    <location>
        <begin position="1"/>
        <end position="62"/>
    </location>
</feature>
<evidence type="ECO:0000313" key="2">
    <source>
        <dbReference type="EMBL" id="KAH8508780.1"/>
    </source>
</evidence>
<evidence type="ECO:0000256" key="1">
    <source>
        <dbReference type="SAM" id="MobiDB-lite"/>
    </source>
</evidence>
<dbReference type="PANTHER" id="PTHR33143">
    <property type="entry name" value="F16F4.1 PROTEIN-RELATED"/>
    <property type="match status" value="1"/>
</dbReference>
<reference evidence="2" key="1">
    <citation type="journal article" date="2021" name="J. Hered.">
        <title>Genome Assembly of Salicaceae Populus deltoides (Eastern Cottonwood) I-69 Based on Nanopore Sequencing and Hi-C Technologies.</title>
        <authorList>
            <person name="Bai S."/>
            <person name="Wu H."/>
            <person name="Zhang J."/>
            <person name="Pan Z."/>
            <person name="Zhao W."/>
            <person name="Li Z."/>
            <person name="Tong C."/>
        </authorList>
    </citation>
    <scope>NUCLEOTIDE SEQUENCE</scope>
    <source>
        <tissue evidence="2">Leaf</tissue>
    </source>
</reference>
<comment type="caution">
    <text evidence="2">The sequence shown here is derived from an EMBL/GenBank/DDBJ whole genome shotgun (WGS) entry which is preliminary data.</text>
</comment>
<organism evidence="2 3">
    <name type="scientific">Populus deltoides</name>
    <name type="common">Eastern poplar</name>
    <name type="synonym">Eastern cottonwood</name>
    <dbReference type="NCBI Taxonomy" id="3696"/>
    <lineage>
        <taxon>Eukaryota</taxon>
        <taxon>Viridiplantae</taxon>
        <taxon>Streptophyta</taxon>
        <taxon>Embryophyta</taxon>
        <taxon>Tracheophyta</taxon>
        <taxon>Spermatophyta</taxon>
        <taxon>Magnoliopsida</taxon>
        <taxon>eudicotyledons</taxon>
        <taxon>Gunneridae</taxon>
        <taxon>Pentapetalae</taxon>
        <taxon>rosids</taxon>
        <taxon>fabids</taxon>
        <taxon>Malpighiales</taxon>
        <taxon>Salicaceae</taxon>
        <taxon>Saliceae</taxon>
        <taxon>Populus</taxon>
    </lineage>
</organism>
<gene>
    <name evidence="2" type="ORF">H0E87_010787</name>
</gene>
<protein>
    <submittedName>
        <fullName evidence="2">Uncharacterized protein</fullName>
    </submittedName>
</protein>
<accession>A0A8T2YUR7</accession>
<dbReference type="InterPro" id="IPR039607">
    <property type="entry name" value="VQ_8/17/18/20/21/25"/>
</dbReference>
<evidence type="ECO:0000313" key="3">
    <source>
        <dbReference type="Proteomes" id="UP000807159"/>
    </source>
</evidence>
<sequence length="191" mass="20787">MDSSDFPISRSPRKELQGPRPPALKIRKDSHKIKKPPGSPTTITPETTESTTNTATPSGDNLHTVTKAARYATIEKAKSPKDQLKQQLGGDVGFVEGIMEIDQVMERTNLGPGILSPGPASLPPIPPNFFSPASADPNSVSFFHDLSPILHGNRNFIEGSFMPSPSTFFSPSTPSIDLFNNFNTYNNLFDF</sequence>
<feature type="compositionally biased region" description="Low complexity" evidence="1">
    <location>
        <begin position="40"/>
        <end position="58"/>
    </location>
</feature>
<proteinExistence type="predicted"/>
<keyword evidence="3" id="KW-1185">Reference proteome</keyword>
<name>A0A8T2YUR7_POPDE</name>
<dbReference type="PANTHER" id="PTHR33143:SF6">
    <property type="entry name" value="OS08G0102900 PROTEIN"/>
    <property type="match status" value="1"/>
</dbReference>
<dbReference type="Proteomes" id="UP000807159">
    <property type="component" value="Chromosome 5"/>
</dbReference>
<dbReference type="AlphaFoldDB" id="A0A8T2YUR7"/>